<proteinExistence type="predicted"/>
<dbReference type="PANTHER" id="PTHR43157:SF31">
    <property type="entry name" value="PHOSPHATIDYLINOSITOL-GLYCAN BIOSYNTHESIS CLASS F PROTEIN"/>
    <property type="match status" value="1"/>
</dbReference>
<evidence type="ECO:0000313" key="2">
    <source>
        <dbReference type="EMBL" id="GGA39326.1"/>
    </source>
</evidence>
<dbReference type="PANTHER" id="PTHR43157">
    <property type="entry name" value="PHOSPHATIDYLINOSITOL-GLYCAN BIOSYNTHESIS CLASS F PROTEIN-RELATED"/>
    <property type="match status" value="1"/>
</dbReference>
<dbReference type="SUPFAM" id="SSF51735">
    <property type="entry name" value="NAD(P)-binding Rossmann-fold domains"/>
    <property type="match status" value="1"/>
</dbReference>
<sequence length="299" mass="32445">MQGFTANDVPNQKGKCFLVTGANSGIGFEAARVLAQRGGRVLMACRSKENAEAAIARIRAETPEADLFFLPLDLSDLDSVRQAAELVRRESRIDALVNNAGVMTPPLMRTKQGFELQFGVNHLACFALTHLLLPKLVETPGARVVVTGSVIHSRGRIDWSDINADNSYDKTQRYADSKLANLLFLFELDRRLRAHHIPVTAVGCHPGMASTGLGRYMGVLQVLNPLVSVILNSAHRGAWPTLQAATDVIKPGAYYGPIGFKGVRGRSGEASRDPRALDATDAQRLWKLSEQMTGVSSAI</sequence>
<reference evidence="3" key="1">
    <citation type="journal article" date="2019" name="Int. J. Syst. Evol. Microbiol.">
        <title>The Global Catalogue of Microorganisms (GCM) 10K type strain sequencing project: providing services to taxonomists for standard genome sequencing and annotation.</title>
        <authorList>
            <consortium name="The Broad Institute Genomics Platform"/>
            <consortium name="The Broad Institute Genome Sequencing Center for Infectious Disease"/>
            <person name="Wu L."/>
            <person name="Ma J."/>
        </authorList>
    </citation>
    <scope>NUCLEOTIDE SEQUENCE [LARGE SCALE GENOMIC DNA]</scope>
    <source>
        <strain evidence="3">CGMCC 1.15439</strain>
    </source>
</reference>
<dbReference type="InterPro" id="IPR036291">
    <property type="entry name" value="NAD(P)-bd_dom_sf"/>
</dbReference>
<gene>
    <name evidence="2" type="ORF">GCM10010981_30730</name>
</gene>
<accession>A0ABQ1G9E4</accession>
<dbReference type="EMBL" id="BMJA01000002">
    <property type="protein sequence ID" value="GGA39326.1"/>
    <property type="molecule type" value="Genomic_DNA"/>
</dbReference>
<dbReference type="PRINTS" id="PR00081">
    <property type="entry name" value="GDHRDH"/>
</dbReference>
<name>A0ABQ1G9E4_9GAMM</name>
<dbReference type="InterPro" id="IPR002347">
    <property type="entry name" value="SDR_fam"/>
</dbReference>
<comment type="caution">
    <text evidence="2">The sequence shown here is derived from an EMBL/GenBank/DDBJ whole genome shotgun (WGS) entry which is preliminary data.</text>
</comment>
<evidence type="ECO:0000256" key="1">
    <source>
        <dbReference type="ARBA" id="ARBA00023002"/>
    </source>
</evidence>
<dbReference type="Pfam" id="PF00106">
    <property type="entry name" value="adh_short"/>
    <property type="match status" value="1"/>
</dbReference>
<evidence type="ECO:0000313" key="3">
    <source>
        <dbReference type="Proteomes" id="UP000620046"/>
    </source>
</evidence>
<dbReference type="NCBIfam" id="NF004846">
    <property type="entry name" value="PRK06197.1"/>
    <property type="match status" value="1"/>
</dbReference>
<dbReference type="Gene3D" id="3.40.50.720">
    <property type="entry name" value="NAD(P)-binding Rossmann-like Domain"/>
    <property type="match status" value="1"/>
</dbReference>
<dbReference type="Proteomes" id="UP000620046">
    <property type="component" value="Unassembled WGS sequence"/>
</dbReference>
<dbReference type="RefSeq" id="WP_188795160.1">
    <property type="nucleotide sequence ID" value="NZ_BMJA01000002.1"/>
</dbReference>
<keyword evidence="3" id="KW-1185">Reference proteome</keyword>
<dbReference type="CDD" id="cd05327">
    <property type="entry name" value="retinol-DH_like_SDR_c_like"/>
    <property type="match status" value="1"/>
</dbReference>
<organism evidence="2 3">
    <name type="scientific">Dyella nitratireducens</name>
    <dbReference type="NCBI Taxonomy" id="1849580"/>
    <lineage>
        <taxon>Bacteria</taxon>
        <taxon>Pseudomonadati</taxon>
        <taxon>Pseudomonadota</taxon>
        <taxon>Gammaproteobacteria</taxon>
        <taxon>Lysobacterales</taxon>
        <taxon>Rhodanobacteraceae</taxon>
        <taxon>Dyella</taxon>
    </lineage>
</organism>
<protein>
    <submittedName>
        <fullName evidence="2">Short-chain dehydrogenase</fullName>
    </submittedName>
</protein>
<keyword evidence="1" id="KW-0560">Oxidoreductase</keyword>